<dbReference type="RefSeq" id="WP_156635236.1">
    <property type="nucleotide sequence ID" value="NZ_CACRTL010000015.1"/>
</dbReference>
<feature type="domain" description="AbiJ-NTD3" evidence="1">
    <location>
        <begin position="3"/>
        <end position="157"/>
    </location>
</feature>
<evidence type="ECO:0000313" key="3">
    <source>
        <dbReference type="EMBL" id="VYT63683.1"/>
    </source>
</evidence>
<sequence>MNRITEITKRDILDLFRNGLEIDDLFETKTVKYYYFGRLDEIDFLKRIYDLKKIPSNDSRFKDAEGDIWQHTVNNDDYPFCWVFEDERFELTNGTDEKYLEFICEIFHPAVRYDKGYWKEFLIEINKLLQNDGYEIYPAEKVSNRDVYGWKVYQKEENVLFIPYSQRHAKEIKAKRIALTIKKKARNQIYQFLERNNIEYQATTETGWNYNTTVAVDVFDDIRQFYIPRCYNPQNEYVETADLQNFILSNSPFCVLDAIEFFYRYRSSEDFESQINSILRLNELPLKLENGKISNVIDIQMNKNLLSSVQEVGLKELLQEATRYYDKGNLQIAVEKLWDAFERLKTYYCSTTIDKKKSANKIVTDMSNNQQPFIDLFEKEFHELTSLGNNFRIRHHETTKTDIQDKRHYEYFYKRCLSLVSTAVQYLDGRSL</sequence>
<proteinExistence type="predicted"/>
<name>A0A6N2YBS3_9FIRM</name>
<dbReference type="AlphaFoldDB" id="A0A6N2YBS3"/>
<dbReference type="Pfam" id="PF18860">
    <property type="entry name" value="AbiJ_NTD3"/>
    <property type="match status" value="1"/>
</dbReference>
<accession>A0A6N2YBS3</accession>
<dbReference type="InterPro" id="IPR049503">
    <property type="entry name" value="AbiJ_NTD4"/>
</dbReference>
<dbReference type="InterPro" id="IPR041427">
    <property type="entry name" value="AbiJ-NTD3"/>
</dbReference>
<reference evidence="3" key="1">
    <citation type="submission" date="2019-11" db="EMBL/GenBank/DDBJ databases">
        <authorList>
            <person name="Feng L."/>
        </authorList>
    </citation>
    <scope>NUCLEOTIDE SEQUENCE</scope>
    <source>
        <strain evidence="3">CramosumLFYP8</strain>
    </source>
</reference>
<organism evidence="3">
    <name type="scientific">Thomasclavelia ramosa</name>
    <dbReference type="NCBI Taxonomy" id="1547"/>
    <lineage>
        <taxon>Bacteria</taxon>
        <taxon>Bacillati</taxon>
        <taxon>Bacillota</taxon>
        <taxon>Erysipelotrichia</taxon>
        <taxon>Erysipelotrichales</taxon>
        <taxon>Coprobacillaceae</taxon>
        <taxon>Thomasclavelia</taxon>
    </lineage>
</organism>
<dbReference type="Pfam" id="PF18863">
    <property type="entry name" value="AbiJ_NTD4"/>
    <property type="match status" value="1"/>
</dbReference>
<evidence type="ECO:0000259" key="1">
    <source>
        <dbReference type="Pfam" id="PF18860"/>
    </source>
</evidence>
<gene>
    <name evidence="3" type="ORF">CRLFYP8_01767</name>
</gene>
<evidence type="ECO:0000259" key="2">
    <source>
        <dbReference type="Pfam" id="PF18863"/>
    </source>
</evidence>
<feature type="domain" description="HEPN AbiJ-N-terminal" evidence="2">
    <location>
        <begin position="164"/>
        <end position="303"/>
    </location>
</feature>
<protein>
    <submittedName>
        <fullName evidence="3">Uncharacterized protein</fullName>
    </submittedName>
</protein>
<dbReference type="EMBL" id="CACRTL010000015">
    <property type="protein sequence ID" value="VYT63683.1"/>
    <property type="molecule type" value="Genomic_DNA"/>
</dbReference>